<evidence type="ECO:0000256" key="1">
    <source>
        <dbReference type="SAM" id="MobiDB-lite"/>
    </source>
</evidence>
<reference evidence="2" key="1">
    <citation type="journal article" date="2023" name="bioRxiv">
        <title>Improved chromosome-level genome assembly for marigold (Tagetes erecta).</title>
        <authorList>
            <person name="Jiang F."/>
            <person name="Yuan L."/>
            <person name="Wang S."/>
            <person name="Wang H."/>
            <person name="Xu D."/>
            <person name="Wang A."/>
            <person name="Fan W."/>
        </authorList>
    </citation>
    <scope>NUCLEOTIDE SEQUENCE</scope>
    <source>
        <strain evidence="2">WSJ</strain>
        <tissue evidence="2">Leaf</tissue>
    </source>
</reference>
<organism evidence="2 3">
    <name type="scientific">Tagetes erecta</name>
    <name type="common">African marigold</name>
    <dbReference type="NCBI Taxonomy" id="13708"/>
    <lineage>
        <taxon>Eukaryota</taxon>
        <taxon>Viridiplantae</taxon>
        <taxon>Streptophyta</taxon>
        <taxon>Embryophyta</taxon>
        <taxon>Tracheophyta</taxon>
        <taxon>Spermatophyta</taxon>
        <taxon>Magnoliopsida</taxon>
        <taxon>eudicotyledons</taxon>
        <taxon>Gunneridae</taxon>
        <taxon>Pentapetalae</taxon>
        <taxon>asterids</taxon>
        <taxon>campanulids</taxon>
        <taxon>Asterales</taxon>
        <taxon>Asteraceae</taxon>
        <taxon>Asteroideae</taxon>
        <taxon>Heliantheae alliance</taxon>
        <taxon>Tageteae</taxon>
        <taxon>Tagetes</taxon>
    </lineage>
</organism>
<comment type="caution">
    <text evidence="2">The sequence shown here is derived from an EMBL/GenBank/DDBJ whole genome shotgun (WGS) entry which is preliminary data.</text>
</comment>
<dbReference type="Proteomes" id="UP001229421">
    <property type="component" value="Unassembled WGS sequence"/>
</dbReference>
<feature type="region of interest" description="Disordered" evidence="1">
    <location>
        <begin position="1"/>
        <end position="38"/>
    </location>
</feature>
<sequence length="108" mass="12742">MTPIRLKVQPHRRPPPPSPPQTASRSKIYKPTPPTLNHHHHQADVFRTLNLPFYPCKNHRTKWGHLGPTSSTLQLILNFISHYINLIWVNMYVFDVSFISLYNQEKYQ</sequence>
<accession>A0AAD8LAD1</accession>
<proteinExistence type="predicted"/>
<gene>
    <name evidence="2" type="ORF">QVD17_01286</name>
</gene>
<dbReference type="AlphaFoldDB" id="A0AAD8LAD1"/>
<dbReference type="EMBL" id="JAUHHV010000001">
    <property type="protein sequence ID" value="KAK1435521.1"/>
    <property type="molecule type" value="Genomic_DNA"/>
</dbReference>
<evidence type="ECO:0000313" key="3">
    <source>
        <dbReference type="Proteomes" id="UP001229421"/>
    </source>
</evidence>
<protein>
    <submittedName>
        <fullName evidence="2">Uncharacterized protein</fullName>
    </submittedName>
</protein>
<keyword evidence="3" id="KW-1185">Reference proteome</keyword>
<name>A0AAD8LAD1_TARER</name>
<evidence type="ECO:0000313" key="2">
    <source>
        <dbReference type="EMBL" id="KAK1435521.1"/>
    </source>
</evidence>